<feature type="transmembrane region" description="Helical" evidence="5">
    <location>
        <begin position="179"/>
        <end position="195"/>
    </location>
</feature>
<dbReference type="EMBL" id="LGCL01000015">
    <property type="protein sequence ID" value="KPL79202.1"/>
    <property type="molecule type" value="Genomic_DNA"/>
</dbReference>
<evidence type="ECO:0000256" key="4">
    <source>
        <dbReference type="ARBA" id="ARBA00023136"/>
    </source>
</evidence>
<keyword evidence="3 5" id="KW-1133">Transmembrane helix</keyword>
<dbReference type="Proteomes" id="UP000050417">
    <property type="component" value="Unassembled WGS sequence"/>
</dbReference>
<feature type="transmembrane region" description="Helical" evidence="5">
    <location>
        <begin position="57"/>
        <end position="75"/>
    </location>
</feature>
<comment type="caution">
    <text evidence="7">The sequence shown here is derived from an EMBL/GenBank/DDBJ whole genome shotgun (WGS) entry which is preliminary data.</text>
</comment>
<organism evidence="7 8">
    <name type="scientific">Ornatilinea apprima</name>
    <dbReference type="NCBI Taxonomy" id="1134406"/>
    <lineage>
        <taxon>Bacteria</taxon>
        <taxon>Bacillati</taxon>
        <taxon>Chloroflexota</taxon>
        <taxon>Anaerolineae</taxon>
        <taxon>Anaerolineales</taxon>
        <taxon>Anaerolineaceae</taxon>
        <taxon>Ornatilinea</taxon>
    </lineage>
</organism>
<feature type="transmembrane region" description="Helical" evidence="5">
    <location>
        <begin position="124"/>
        <end position="141"/>
    </location>
</feature>
<evidence type="ECO:0000313" key="7">
    <source>
        <dbReference type="EMBL" id="KPL79202.1"/>
    </source>
</evidence>
<proteinExistence type="predicted"/>
<gene>
    <name evidence="7" type="ORF">ADN00_04995</name>
</gene>
<comment type="subcellular location">
    <subcellularLocation>
        <location evidence="1">Membrane</location>
        <topology evidence="1">Multi-pass membrane protein</topology>
    </subcellularLocation>
</comment>
<dbReference type="OrthoDB" id="10017800at2"/>
<keyword evidence="2 5" id="KW-0812">Transmembrane</keyword>
<sequence length="202" mass="21606">MIGWISSLLILLAGVAICVAGINLIHEQPALGGLLLGGALGYYLFSFFFIPPAGVGAWFPLIGFAIGGVIGALIARPLYMVILVLTSSMLGGLVGLVISYVLQLGGSPERWKQLSLTINLNDTLQVWLMIIFALALGFLALPFEEFMTMVSTGFVGAAMFVSSLVVLFSGSVALLRNPVFIFFFWFAVGMGGLAWQNHSQQI</sequence>
<evidence type="ECO:0000256" key="5">
    <source>
        <dbReference type="SAM" id="Phobius"/>
    </source>
</evidence>
<keyword evidence="4 5" id="KW-0472">Membrane</keyword>
<feature type="transmembrane region" description="Helical" evidence="5">
    <location>
        <begin position="6"/>
        <end position="25"/>
    </location>
</feature>
<accession>A0A0N8GNW1</accession>
<evidence type="ECO:0000256" key="3">
    <source>
        <dbReference type="ARBA" id="ARBA00022989"/>
    </source>
</evidence>
<dbReference type="AlphaFoldDB" id="A0A0N8GNW1"/>
<evidence type="ECO:0000256" key="1">
    <source>
        <dbReference type="ARBA" id="ARBA00004141"/>
    </source>
</evidence>
<name>A0A0N8GNW1_9CHLR</name>
<feature type="domain" description="TM7S3/TM198-like" evidence="6">
    <location>
        <begin position="9"/>
        <end position="162"/>
    </location>
</feature>
<evidence type="ECO:0000256" key="2">
    <source>
        <dbReference type="ARBA" id="ARBA00022692"/>
    </source>
</evidence>
<evidence type="ECO:0000259" key="6">
    <source>
        <dbReference type="Pfam" id="PF13886"/>
    </source>
</evidence>
<protein>
    <recommendedName>
        <fullName evidence="6">TM7S3/TM198-like domain-containing protein</fullName>
    </recommendedName>
</protein>
<keyword evidence="8" id="KW-1185">Reference proteome</keyword>
<feature type="transmembrane region" description="Helical" evidence="5">
    <location>
        <begin position="32"/>
        <end position="51"/>
    </location>
</feature>
<dbReference type="GO" id="GO:0016020">
    <property type="term" value="C:membrane"/>
    <property type="evidence" value="ECO:0007669"/>
    <property type="project" value="UniProtKB-SubCell"/>
</dbReference>
<reference evidence="7 8" key="1">
    <citation type="submission" date="2015-07" db="EMBL/GenBank/DDBJ databases">
        <title>Genome sequence of Ornatilinea apprima DSM 23815.</title>
        <authorList>
            <person name="Hemp J."/>
            <person name="Ward L.M."/>
            <person name="Pace L.A."/>
            <person name="Fischer W.W."/>
        </authorList>
    </citation>
    <scope>NUCLEOTIDE SEQUENCE [LARGE SCALE GENOMIC DNA]</scope>
    <source>
        <strain evidence="7 8">P3M-1</strain>
    </source>
</reference>
<feature type="transmembrane region" description="Helical" evidence="5">
    <location>
        <begin position="82"/>
        <end position="104"/>
    </location>
</feature>
<feature type="transmembrane region" description="Helical" evidence="5">
    <location>
        <begin position="153"/>
        <end position="173"/>
    </location>
</feature>
<dbReference type="InterPro" id="IPR025256">
    <property type="entry name" value="TM7S3/TM198-like_dom"/>
</dbReference>
<evidence type="ECO:0000313" key="8">
    <source>
        <dbReference type="Proteomes" id="UP000050417"/>
    </source>
</evidence>
<dbReference type="RefSeq" id="WP_075061853.1">
    <property type="nucleotide sequence ID" value="NZ_LGCL01000015.1"/>
</dbReference>
<dbReference type="Pfam" id="PF13886">
    <property type="entry name" value="TM7S3_TM198"/>
    <property type="match status" value="1"/>
</dbReference>